<dbReference type="InterPro" id="IPR038765">
    <property type="entry name" value="Papain-like_cys_pep_sf"/>
</dbReference>
<dbReference type="InterPro" id="IPR058352">
    <property type="entry name" value="DUF8039"/>
</dbReference>
<name>A0A921QIC5_SORBI</name>
<dbReference type="Proteomes" id="UP000807115">
    <property type="component" value="Chromosome 8"/>
</dbReference>
<evidence type="ECO:0000313" key="5">
    <source>
        <dbReference type="EMBL" id="KAG0521061.1"/>
    </source>
</evidence>
<evidence type="ECO:0000256" key="1">
    <source>
        <dbReference type="ARBA" id="ARBA00005234"/>
    </source>
</evidence>
<dbReference type="GO" id="GO:0006508">
    <property type="term" value="P:proteolysis"/>
    <property type="evidence" value="ECO:0007669"/>
    <property type="project" value="UniProtKB-KW"/>
</dbReference>
<keyword evidence="2" id="KW-0645">Protease</keyword>
<dbReference type="EMBL" id="CM027687">
    <property type="protein sequence ID" value="KAG0521061.1"/>
    <property type="molecule type" value="Genomic_DNA"/>
</dbReference>
<gene>
    <name evidence="5" type="ORF">BDA96_08G128600</name>
</gene>
<sequence>MKDAPTKPRRIRSATKWPADKITVTEIDENGFPTEKKAQRRMRRLAGLVARQQLPLVLDSVMSLTEEDKGHLFDNYCISKLEFPETEGMRDLAKKKFLRLVAKSFRTYKSYLVRKYVVTGLAPFACEKHIKPKQWADFVRLKTTAEFKEQSLYFKALRERNIYDHHLGTCGYEGKIEQWEAEDERLAREGISKPWTEYPDDRSRCFLRARSTLSVSGGKAEIIWIGGGTKEVAEKVKQKFTYSQSHEVKYVKENDILSECLGPVHTGCVRGISSYKGWKHGFPESIDMYKKRKRAAVDYDALKAAIRVEIMDELKKIGLLQGGQTEPGYIPSTGGARNPSAPDRPGPVIMDNTVDPIALVDEATPCALLIHFGGTQFEVARGQLYPPGDVHDLQILPGYAVVKVEYVHYPFRCHFLDPPPNVEMTTLGQALINGIGTEEVSMSNCGDEQQNMPNLGGACKRSNSNATENKMTFVEPELDMHMQKNVNKALKSKVGGHLDKQNKGKTHMLRAHQNVVSKYAKVGQVTSDSVADRTVGKGNKKRGGSSAWTKANPNFKCGEAMLKENEIGSCGPSTLALHAYYLEACAQHKVDIMIDFDPSQFWHTEKSANDLVVGFNDLYDLFNLDALDMGLLRCFSLCMVQKVKDDGLPVGIMDPQMFLKSYIRANESSVLDYVKGVLNHFAKFSNSLIMFPHNTGDHWLLVVIIAKWNKVLYLDSDRSKQRDHGLLKSVINKAFGLSNYKKKAANKGALSHATKFTCHRQPNDNTCGFYTAHHMTLAMAASTCEDPSV</sequence>
<comment type="similarity">
    <text evidence="1">Belongs to the peptidase C48 family.</text>
</comment>
<evidence type="ECO:0000313" key="6">
    <source>
        <dbReference type="Proteomes" id="UP000807115"/>
    </source>
</evidence>
<dbReference type="Gene3D" id="3.40.395.10">
    <property type="entry name" value="Adenoviral Proteinase, Chain A"/>
    <property type="match status" value="1"/>
</dbReference>
<evidence type="ECO:0000256" key="2">
    <source>
        <dbReference type="ARBA" id="ARBA00022670"/>
    </source>
</evidence>
<dbReference type="InterPro" id="IPR003653">
    <property type="entry name" value="Peptidase_C48_C"/>
</dbReference>
<dbReference type="GO" id="GO:0008234">
    <property type="term" value="F:cysteine-type peptidase activity"/>
    <property type="evidence" value="ECO:0007669"/>
    <property type="project" value="InterPro"/>
</dbReference>
<dbReference type="PANTHER" id="PTHR33018">
    <property type="entry name" value="OS10G0338966 PROTEIN-RELATED"/>
    <property type="match status" value="1"/>
</dbReference>
<comment type="caution">
    <text evidence="5">The sequence shown here is derived from an EMBL/GenBank/DDBJ whole genome shotgun (WGS) entry which is preliminary data.</text>
</comment>
<dbReference type="PROSITE" id="PS50600">
    <property type="entry name" value="ULP_PROTEASE"/>
    <property type="match status" value="1"/>
</dbReference>
<keyword evidence="3" id="KW-0378">Hydrolase</keyword>
<reference evidence="5" key="2">
    <citation type="submission" date="2020-10" db="EMBL/GenBank/DDBJ databases">
        <authorList>
            <person name="Cooper E.A."/>
            <person name="Brenton Z.W."/>
            <person name="Flinn B.S."/>
            <person name="Jenkins J."/>
            <person name="Shu S."/>
            <person name="Flowers D."/>
            <person name="Luo F."/>
            <person name="Wang Y."/>
            <person name="Xia P."/>
            <person name="Barry K."/>
            <person name="Daum C."/>
            <person name="Lipzen A."/>
            <person name="Yoshinaga Y."/>
            <person name="Schmutz J."/>
            <person name="Saski C."/>
            <person name="Vermerris W."/>
            <person name="Kresovich S."/>
        </authorList>
    </citation>
    <scope>NUCLEOTIDE SEQUENCE</scope>
</reference>
<feature type="domain" description="Ubiquitin-like protease family profile" evidence="4">
    <location>
        <begin position="611"/>
        <end position="778"/>
    </location>
</feature>
<accession>A0A921QIC5</accession>
<evidence type="ECO:0000256" key="3">
    <source>
        <dbReference type="ARBA" id="ARBA00022801"/>
    </source>
</evidence>
<dbReference type="PANTHER" id="PTHR33018:SF30">
    <property type="entry name" value="OS02G0502850 PROTEIN"/>
    <property type="match status" value="1"/>
</dbReference>
<reference evidence="5" key="1">
    <citation type="journal article" date="2019" name="BMC Genomics">
        <title>A new reference genome for Sorghum bicolor reveals high levels of sequence similarity between sweet and grain genotypes: implications for the genetics of sugar metabolism.</title>
        <authorList>
            <person name="Cooper E.A."/>
            <person name="Brenton Z.W."/>
            <person name="Flinn B.S."/>
            <person name="Jenkins J."/>
            <person name="Shu S."/>
            <person name="Flowers D."/>
            <person name="Luo F."/>
            <person name="Wang Y."/>
            <person name="Xia P."/>
            <person name="Barry K."/>
            <person name="Daum C."/>
            <person name="Lipzen A."/>
            <person name="Yoshinaga Y."/>
            <person name="Schmutz J."/>
            <person name="Saski C."/>
            <person name="Vermerris W."/>
            <person name="Kresovich S."/>
        </authorList>
    </citation>
    <scope>NUCLEOTIDE SEQUENCE</scope>
</reference>
<protein>
    <recommendedName>
        <fullName evidence="4">Ubiquitin-like protease family profile domain-containing protein</fullName>
    </recommendedName>
</protein>
<dbReference type="Pfam" id="PF26133">
    <property type="entry name" value="DUF8039"/>
    <property type="match status" value="1"/>
</dbReference>
<organism evidence="5 6">
    <name type="scientific">Sorghum bicolor</name>
    <name type="common">Sorghum</name>
    <name type="synonym">Sorghum vulgare</name>
    <dbReference type="NCBI Taxonomy" id="4558"/>
    <lineage>
        <taxon>Eukaryota</taxon>
        <taxon>Viridiplantae</taxon>
        <taxon>Streptophyta</taxon>
        <taxon>Embryophyta</taxon>
        <taxon>Tracheophyta</taxon>
        <taxon>Spermatophyta</taxon>
        <taxon>Magnoliopsida</taxon>
        <taxon>Liliopsida</taxon>
        <taxon>Poales</taxon>
        <taxon>Poaceae</taxon>
        <taxon>PACMAD clade</taxon>
        <taxon>Panicoideae</taxon>
        <taxon>Andropogonodae</taxon>
        <taxon>Andropogoneae</taxon>
        <taxon>Sorghinae</taxon>
        <taxon>Sorghum</taxon>
    </lineage>
</organism>
<proteinExistence type="inferred from homology"/>
<dbReference type="Pfam" id="PF02902">
    <property type="entry name" value="Peptidase_C48"/>
    <property type="match status" value="1"/>
</dbReference>
<dbReference type="SUPFAM" id="SSF54001">
    <property type="entry name" value="Cysteine proteinases"/>
    <property type="match status" value="1"/>
</dbReference>
<evidence type="ECO:0000259" key="4">
    <source>
        <dbReference type="PROSITE" id="PS50600"/>
    </source>
</evidence>
<dbReference type="AlphaFoldDB" id="A0A921QIC5"/>